<evidence type="ECO:0000256" key="7">
    <source>
        <dbReference type="ARBA" id="ARBA00023204"/>
    </source>
</evidence>
<feature type="active site" description="Nucleophile; methyl group acceptor" evidence="9">
    <location>
        <position position="139"/>
    </location>
</feature>
<organism evidence="12 13">
    <name type="scientific">Gracilibacillus orientalis</name>
    <dbReference type="NCBI Taxonomy" id="334253"/>
    <lineage>
        <taxon>Bacteria</taxon>
        <taxon>Bacillati</taxon>
        <taxon>Bacillota</taxon>
        <taxon>Bacilli</taxon>
        <taxon>Bacillales</taxon>
        <taxon>Bacillaceae</taxon>
        <taxon>Gracilibacillus</taxon>
    </lineage>
</organism>
<dbReference type="RefSeq" id="WP_091481681.1">
    <property type="nucleotide sequence ID" value="NZ_FOTR01000002.1"/>
</dbReference>
<dbReference type="HAMAP" id="MF_00772">
    <property type="entry name" value="OGT"/>
    <property type="match status" value="1"/>
</dbReference>
<dbReference type="InterPro" id="IPR001497">
    <property type="entry name" value="MethylDNA_cys_MeTrfase_AS"/>
</dbReference>
<dbReference type="GO" id="GO:0006307">
    <property type="term" value="P:DNA alkylation repair"/>
    <property type="evidence" value="ECO:0007669"/>
    <property type="project" value="UniProtKB-UniRule"/>
</dbReference>
<dbReference type="InterPro" id="IPR036217">
    <property type="entry name" value="MethylDNA_cys_MeTrfase_DNAb"/>
</dbReference>
<dbReference type="SUPFAM" id="SSF53155">
    <property type="entry name" value="Methylated DNA-protein cysteine methyltransferase domain"/>
    <property type="match status" value="1"/>
</dbReference>
<keyword evidence="3 9" id="KW-0963">Cytoplasm</keyword>
<evidence type="ECO:0000256" key="5">
    <source>
        <dbReference type="ARBA" id="ARBA00022679"/>
    </source>
</evidence>
<keyword evidence="5 9" id="KW-0808">Transferase</keyword>
<keyword evidence="4 9" id="KW-0489">Methyltransferase</keyword>
<comment type="function">
    <text evidence="9">Involved in the cellular defense against the biological effects of O6-methylguanine (O6-MeG) and O4-methylthymine (O4-MeT) in DNA. Repairs the methylated nucleobase in DNA by stoichiometrically transferring the methyl group to a cysteine residue in the enzyme. This is a suicide reaction: the enzyme is irreversibly inactivated.</text>
</comment>
<evidence type="ECO:0000256" key="1">
    <source>
        <dbReference type="ARBA" id="ARBA00001286"/>
    </source>
</evidence>
<evidence type="ECO:0000313" key="13">
    <source>
        <dbReference type="Proteomes" id="UP000198565"/>
    </source>
</evidence>
<dbReference type="NCBIfam" id="TIGR00589">
    <property type="entry name" value="ogt"/>
    <property type="match status" value="1"/>
</dbReference>
<feature type="domain" description="Methylguanine DNA methyltransferase ribonuclease-like" evidence="11">
    <location>
        <begin position="6"/>
        <end position="81"/>
    </location>
</feature>
<keyword evidence="6 9" id="KW-0227">DNA damage</keyword>
<gene>
    <name evidence="12" type="ORF">SAMN04487943_102168</name>
</gene>
<dbReference type="EC" id="2.1.1.63" evidence="9"/>
<comment type="catalytic activity">
    <reaction evidence="8 9">
        <text>a 6-O-methyl-2'-deoxyguanosine in DNA + L-cysteinyl-[protein] = S-methyl-L-cysteinyl-[protein] + a 2'-deoxyguanosine in DNA</text>
        <dbReference type="Rhea" id="RHEA:24000"/>
        <dbReference type="Rhea" id="RHEA-COMP:10131"/>
        <dbReference type="Rhea" id="RHEA-COMP:10132"/>
        <dbReference type="Rhea" id="RHEA-COMP:11367"/>
        <dbReference type="Rhea" id="RHEA-COMP:11368"/>
        <dbReference type="ChEBI" id="CHEBI:29950"/>
        <dbReference type="ChEBI" id="CHEBI:82612"/>
        <dbReference type="ChEBI" id="CHEBI:85445"/>
        <dbReference type="ChEBI" id="CHEBI:85448"/>
        <dbReference type="EC" id="2.1.1.63"/>
    </reaction>
</comment>
<dbReference type="PANTHER" id="PTHR10815">
    <property type="entry name" value="METHYLATED-DNA--PROTEIN-CYSTEINE METHYLTRANSFERASE"/>
    <property type="match status" value="1"/>
</dbReference>
<dbReference type="InterPro" id="IPR008332">
    <property type="entry name" value="MethylG_MeTrfase_N"/>
</dbReference>
<dbReference type="AlphaFoldDB" id="A0A1I4IKT9"/>
<reference evidence="13" key="1">
    <citation type="submission" date="2016-10" db="EMBL/GenBank/DDBJ databases">
        <authorList>
            <person name="Varghese N."/>
            <person name="Submissions S."/>
        </authorList>
    </citation>
    <scope>NUCLEOTIDE SEQUENCE [LARGE SCALE GENOMIC DNA]</scope>
    <source>
        <strain evidence="13">CGMCC 1.4250</strain>
    </source>
</reference>
<feature type="domain" description="Methylated-DNA-[protein]-cysteine S-methyltransferase DNA binding" evidence="10">
    <location>
        <begin position="88"/>
        <end position="167"/>
    </location>
</feature>
<comment type="subcellular location">
    <subcellularLocation>
        <location evidence="9">Cytoplasm</location>
    </subcellularLocation>
</comment>
<dbReference type="OrthoDB" id="9802228at2"/>
<evidence type="ECO:0000256" key="8">
    <source>
        <dbReference type="ARBA" id="ARBA00049348"/>
    </source>
</evidence>
<dbReference type="InterPro" id="IPR036631">
    <property type="entry name" value="MGMT_N_sf"/>
</dbReference>
<protein>
    <recommendedName>
        <fullName evidence="9">Methylated-DNA--protein-cysteine methyltransferase</fullName>
        <ecNumber evidence="9">2.1.1.63</ecNumber>
    </recommendedName>
    <alternativeName>
        <fullName evidence="9">6-O-methylguanine-DNA methyltransferase</fullName>
        <shortName evidence="9">MGMT</shortName>
    </alternativeName>
    <alternativeName>
        <fullName evidence="9">O-6-methylguanine-DNA-alkyltransferase</fullName>
    </alternativeName>
</protein>
<evidence type="ECO:0000259" key="10">
    <source>
        <dbReference type="Pfam" id="PF01035"/>
    </source>
</evidence>
<accession>A0A1I4IKT9</accession>
<dbReference type="GO" id="GO:0005737">
    <property type="term" value="C:cytoplasm"/>
    <property type="evidence" value="ECO:0007669"/>
    <property type="project" value="UniProtKB-SubCell"/>
</dbReference>
<comment type="miscellaneous">
    <text evidence="9">This enzyme catalyzes only one turnover and therefore is not strictly catalytic. According to one definition, an enzyme is a biocatalyst that acts repeatedly and over many reaction cycles.</text>
</comment>
<comment type="catalytic activity">
    <reaction evidence="1 9">
        <text>a 4-O-methyl-thymidine in DNA + L-cysteinyl-[protein] = a thymidine in DNA + S-methyl-L-cysteinyl-[protein]</text>
        <dbReference type="Rhea" id="RHEA:53428"/>
        <dbReference type="Rhea" id="RHEA-COMP:10131"/>
        <dbReference type="Rhea" id="RHEA-COMP:10132"/>
        <dbReference type="Rhea" id="RHEA-COMP:13555"/>
        <dbReference type="Rhea" id="RHEA-COMP:13556"/>
        <dbReference type="ChEBI" id="CHEBI:29950"/>
        <dbReference type="ChEBI" id="CHEBI:82612"/>
        <dbReference type="ChEBI" id="CHEBI:137386"/>
        <dbReference type="ChEBI" id="CHEBI:137387"/>
        <dbReference type="EC" id="2.1.1.63"/>
    </reaction>
</comment>
<dbReference type="InterPro" id="IPR036388">
    <property type="entry name" value="WH-like_DNA-bd_sf"/>
</dbReference>
<dbReference type="Pfam" id="PF01035">
    <property type="entry name" value="DNA_binding_1"/>
    <property type="match status" value="1"/>
</dbReference>
<dbReference type="Gene3D" id="3.30.160.70">
    <property type="entry name" value="Methylated DNA-protein cysteine methyltransferase domain"/>
    <property type="match status" value="1"/>
</dbReference>
<dbReference type="PROSITE" id="PS00374">
    <property type="entry name" value="MGMT"/>
    <property type="match status" value="1"/>
</dbReference>
<name>A0A1I4IKT9_9BACI</name>
<dbReference type="CDD" id="cd06445">
    <property type="entry name" value="ATase"/>
    <property type="match status" value="1"/>
</dbReference>
<evidence type="ECO:0000256" key="6">
    <source>
        <dbReference type="ARBA" id="ARBA00022763"/>
    </source>
</evidence>
<dbReference type="PANTHER" id="PTHR10815:SF13">
    <property type="entry name" value="METHYLATED-DNA--PROTEIN-CYSTEINE METHYLTRANSFERASE"/>
    <property type="match status" value="1"/>
</dbReference>
<evidence type="ECO:0000256" key="9">
    <source>
        <dbReference type="HAMAP-Rule" id="MF_00772"/>
    </source>
</evidence>
<dbReference type="STRING" id="334253.SAMN04487943_102168"/>
<dbReference type="InterPro" id="IPR023546">
    <property type="entry name" value="MGMT"/>
</dbReference>
<evidence type="ECO:0000259" key="11">
    <source>
        <dbReference type="Pfam" id="PF02870"/>
    </source>
</evidence>
<dbReference type="InterPro" id="IPR014048">
    <property type="entry name" value="MethylDNA_cys_MeTrfase_DNA-bd"/>
</dbReference>
<keyword evidence="7 9" id="KW-0234">DNA repair</keyword>
<evidence type="ECO:0000256" key="4">
    <source>
        <dbReference type="ARBA" id="ARBA00022603"/>
    </source>
</evidence>
<comment type="similarity">
    <text evidence="2 9">Belongs to the MGMT family.</text>
</comment>
<dbReference type="Pfam" id="PF02870">
    <property type="entry name" value="Methyltransf_1N"/>
    <property type="match status" value="1"/>
</dbReference>
<dbReference type="FunFam" id="1.10.10.10:FF:000214">
    <property type="entry name" value="Methylated-DNA--protein-cysteine methyltransferase"/>
    <property type="match status" value="1"/>
</dbReference>
<sequence>MNALTYYSYDSPLGTLLLVSNDQHLILIKFGTIQENEKEITSWAEKHSLPSKLIDSKEPLKETITQLDQYFNGERKTFSIPYKFHGTPFQRKVWQALAKIEYGETCSYLDIAQHIDSPKAVRAVGGANNKNPISIVIPCHRVIGKNGNLIGYGGGLDKKEYLLTLERAEA</sequence>
<dbReference type="EMBL" id="FOTR01000002">
    <property type="protein sequence ID" value="SFL54948.1"/>
    <property type="molecule type" value="Genomic_DNA"/>
</dbReference>
<proteinExistence type="inferred from homology"/>
<dbReference type="GO" id="GO:0003908">
    <property type="term" value="F:methylated-DNA-[protein]-cysteine S-methyltransferase activity"/>
    <property type="evidence" value="ECO:0007669"/>
    <property type="project" value="UniProtKB-UniRule"/>
</dbReference>
<dbReference type="Proteomes" id="UP000198565">
    <property type="component" value="Unassembled WGS sequence"/>
</dbReference>
<evidence type="ECO:0000256" key="3">
    <source>
        <dbReference type="ARBA" id="ARBA00022490"/>
    </source>
</evidence>
<dbReference type="Gene3D" id="1.10.10.10">
    <property type="entry name" value="Winged helix-like DNA-binding domain superfamily/Winged helix DNA-binding domain"/>
    <property type="match status" value="1"/>
</dbReference>
<evidence type="ECO:0000256" key="2">
    <source>
        <dbReference type="ARBA" id="ARBA00008711"/>
    </source>
</evidence>
<dbReference type="GO" id="GO:0032259">
    <property type="term" value="P:methylation"/>
    <property type="evidence" value="ECO:0007669"/>
    <property type="project" value="UniProtKB-KW"/>
</dbReference>
<evidence type="ECO:0000313" key="12">
    <source>
        <dbReference type="EMBL" id="SFL54948.1"/>
    </source>
</evidence>
<dbReference type="SUPFAM" id="SSF46767">
    <property type="entry name" value="Methylated DNA-protein cysteine methyltransferase, C-terminal domain"/>
    <property type="match status" value="1"/>
</dbReference>
<keyword evidence="13" id="KW-1185">Reference proteome</keyword>